<accession>A0A091CV29</accession>
<dbReference type="Proteomes" id="UP000028990">
    <property type="component" value="Unassembled WGS sequence"/>
</dbReference>
<name>A0A091CV29_FUKDA</name>
<organism evidence="2 3">
    <name type="scientific">Fukomys damarensis</name>
    <name type="common">Damaraland mole rat</name>
    <name type="synonym">Cryptomys damarensis</name>
    <dbReference type="NCBI Taxonomy" id="885580"/>
    <lineage>
        <taxon>Eukaryota</taxon>
        <taxon>Metazoa</taxon>
        <taxon>Chordata</taxon>
        <taxon>Craniata</taxon>
        <taxon>Vertebrata</taxon>
        <taxon>Euteleostomi</taxon>
        <taxon>Mammalia</taxon>
        <taxon>Eutheria</taxon>
        <taxon>Euarchontoglires</taxon>
        <taxon>Glires</taxon>
        <taxon>Rodentia</taxon>
        <taxon>Hystricomorpha</taxon>
        <taxon>Bathyergidae</taxon>
        <taxon>Fukomys</taxon>
    </lineage>
</organism>
<feature type="region of interest" description="Disordered" evidence="1">
    <location>
        <begin position="315"/>
        <end position="367"/>
    </location>
</feature>
<keyword evidence="3" id="KW-1185">Reference proteome</keyword>
<dbReference type="EMBL" id="KN123763">
    <property type="protein sequence ID" value="KFO23444.1"/>
    <property type="molecule type" value="Genomic_DNA"/>
</dbReference>
<evidence type="ECO:0000256" key="1">
    <source>
        <dbReference type="SAM" id="MobiDB-lite"/>
    </source>
</evidence>
<feature type="compositionally biased region" description="Basic and acidic residues" evidence="1">
    <location>
        <begin position="315"/>
        <end position="330"/>
    </location>
</feature>
<gene>
    <name evidence="2" type="ORF">H920_15204</name>
</gene>
<evidence type="ECO:0000313" key="3">
    <source>
        <dbReference type="Proteomes" id="UP000028990"/>
    </source>
</evidence>
<proteinExistence type="predicted"/>
<evidence type="ECO:0000313" key="2">
    <source>
        <dbReference type="EMBL" id="KFO23444.1"/>
    </source>
</evidence>
<dbReference type="AlphaFoldDB" id="A0A091CV29"/>
<sequence>MKLCCVHTAPLREGDCDAGRALALEPEPAEERGTPGPSKVQDSTSCEDVAAALFMSEIHCQYVFAVHNDHMQRGEPVRVRDTLVGLSVQALRSSSATGDTVLLSPVPAFLLGALLSPAAHSRTLELAVQGSGERVEGKISPAGHWLKTEDSRHPTAFVTCALRLAASSSLPEEARLTPSPPSSFLDLFVLTLATCIVATSHAELLELAKCSLLQAQTEKRKLREESQPPGALAAISLNTFPGLKLGHEANSVITTEAQYSPGCCVCPSVLRAETATFLPLKRSRTAPGKAKDSVLAEVQLLHGLVEQGLEQDVGEARRGDVRERYRDRSLPRALADTQPLRHASPGTGPQLRPAERLHGQQEGYQLK</sequence>
<protein>
    <submittedName>
        <fullName evidence="2">Uncharacterized protein</fullName>
    </submittedName>
</protein>
<reference evidence="2 3" key="1">
    <citation type="submission" date="2013-11" db="EMBL/GenBank/DDBJ databases">
        <title>The Damaraland mole rat (Fukomys damarensis) genome and evolution of African mole rats.</title>
        <authorList>
            <person name="Gladyshev V.N."/>
            <person name="Fang X."/>
        </authorList>
    </citation>
    <scope>NUCLEOTIDE SEQUENCE [LARGE SCALE GENOMIC DNA]</scope>
    <source>
        <tissue evidence="2">Liver</tissue>
    </source>
</reference>